<proteinExistence type="predicted"/>
<reference evidence="1 2" key="1">
    <citation type="submission" date="2019-05" db="EMBL/GenBank/DDBJ databases">
        <title>Verrucobacter flavum gen. nov., sp. nov. a new member of the family Verrucomicrobiaceae.</title>
        <authorList>
            <person name="Szuroczki S."/>
            <person name="Abbaszade G."/>
            <person name="Szabo A."/>
            <person name="Felfoldi T."/>
            <person name="Schumann P."/>
            <person name="Boka K."/>
            <person name="Keki Z."/>
            <person name="Toumi M."/>
            <person name="Toth E."/>
        </authorList>
    </citation>
    <scope>NUCLEOTIDE SEQUENCE [LARGE SCALE GENOMIC DNA]</scope>
    <source>
        <strain evidence="1 2">MG-N-17</strain>
    </source>
</reference>
<dbReference type="RefSeq" id="WP_138085954.1">
    <property type="nucleotide sequence ID" value="NZ_VAUV01000006.1"/>
</dbReference>
<dbReference type="AlphaFoldDB" id="A0A5R8KFR7"/>
<keyword evidence="2" id="KW-1185">Reference proteome</keyword>
<dbReference type="EMBL" id="VAUV01000006">
    <property type="protein sequence ID" value="TLD71126.1"/>
    <property type="molecule type" value="Genomic_DNA"/>
</dbReference>
<comment type="caution">
    <text evidence="1">The sequence shown here is derived from an EMBL/GenBank/DDBJ whole genome shotgun (WGS) entry which is preliminary data.</text>
</comment>
<evidence type="ECO:0000313" key="2">
    <source>
        <dbReference type="Proteomes" id="UP000306196"/>
    </source>
</evidence>
<evidence type="ECO:0000313" key="1">
    <source>
        <dbReference type="EMBL" id="TLD71126.1"/>
    </source>
</evidence>
<sequence>MNYSHNPFQELYVADSVDQEHFVRLFSSKPMDSLVEFHQLFQAGNVVLLGSQGCGKTMLLTLLRPEIRIAYRKYKEPFPVPADHAQFLSAGINLTKSGIAHLAGVTLGQGQQHDIQELPYYFGDLFNYKVILDLMENLKIIEENPDTFGSLVSLSAEKQFVKKLIKQDCWAGALNGCQTSGDLMVRIKDRIACYRNWMGHNMRFDGAPKLLRDSKSMVGEPILRTVDCLKSTGVIDDVPVFIRIDQIEELVHAPAGLPASLRLAFRQMLNGALGKRDLRVAYRLGSRPYGWNTEGCLGVFGGGVLEEERDYHITDFDAAWRRTENVKGTFEIFAKDAFLRRIKYYLDEDIDQRLDPLEAVFSCSALKRDRTQSIFSSPSPAAGSYERALAITDKEETLLWSKEWKSFLSELFIKEPLEAVLAAAWGRQTGGGRGKLEHRSAPPPTESPYPWENQWWRKERLTLAALQLAARRGQRLMWWGKRDILDLSGGNILAFLGICHGIWNQFLKIEQGKKALGERQSNPLIGEFIDRKYQALGIQEASKVWYNKLAEHKPGGDIRQRFIGKLGNYLRRSLREDKKMSYPGGNGFSLEVNVLELDAPENRIAWSFLKQCVGWGALVVSDHTTKKQSGEQRLKFYLHPVLSPVFQLPVAHTKEPLYWEINQLIWILKEAEVPLTLVASEDWEAKKVLRIRNAGDESDEQLKLF</sequence>
<name>A0A5R8KFR7_9BACT</name>
<organism evidence="1 2">
    <name type="scientific">Phragmitibacter flavus</name>
    <dbReference type="NCBI Taxonomy" id="2576071"/>
    <lineage>
        <taxon>Bacteria</taxon>
        <taxon>Pseudomonadati</taxon>
        <taxon>Verrucomicrobiota</taxon>
        <taxon>Verrucomicrobiia</taxon>
        <taxon>Verrucomicrobiales</taxon>
        <taxon>Verrucomicrobiaceae</taxon>
        <taxon>Phragmitibacter</taxon>
    </lineage>
</organism>
<dbReference type="InterPro" id="IPR056955">
    <property type="entry name" value="ORC-CDC6-like"/>
</dbReference>
<dbReference type="OrthoDB" id="271711at2"/>
<dbReference type="Pfam" id="PF24389">
    <property type="entry name" value="ORC-CDC6-like"/>
    <property type="match status" value="1"/>
</dbReference>
<gene>
    <name evidence="1" type="ORF">FEM03_09440</name>
</gene>
<dbReference type="Proteomes" id="UP000306196">
    <property type="component" value="Unassembled WGS sequence"/>
</dbReference>
<protein>
    <submittedName>
        <fullName evidence="1">Uncharacterized protein</fullName>
    </submittedName>
</protein>
<accession>A0A5R8KFR7</accession>